<dbReference type="EMBL" id="JAVIDA010000010">
    <property type="protein sequence ID" value="MDQ9071685.1"/>
    <property type="molecule type" value="Genomic_DNA"/>
</dbReference>
<dbReference type="PANTHER" id="PTHR46332:SF5">
    <property type="entry name" value="ASPARTATE BETA-HYDROXYLASE DOMAIN CONTAINING 2"/>
    <property type="match status" value="1"/>
</dbReference>
<organism evidence="6 7">
    <name type="scientific">Acinetobacter gerneri</name>
    <dbReference type="NCBI Taxonomy" id="202952"/>
    <lineage>
        <taxon>Bacteria</taxon>
        <taxon>Pseudomonadati</taxon>
        <taxon>Pseudomonadota</taxon>
        <taxon>Gammaproteobacteria</taxon>
        <taxon>Moraxellales</taxon>
        <taxon>Moraxellaceae</taxon>
        <taxon>Acinetobacter</taxon>
    </lineage>
</organism>
<evidence type="ECO:0000313" key="6">
    <source>
        <dbReference type="EMBL" id="MDQ9071685.1"/>
    </source>
</evidence>
<gene>
    <name evidence="6" type="primary">lpxO</name>
    <name evidence="6" type="ORF">RFH51_09460</name>
</gene>
<comment type="caution">
    <text evidence="6">The sequence shown here is derived from an EMBL/GenBank/DDBJ whole genome shotgun (WGS) entry which is preliminary data.</text>
</comment>
<name>A0AAW8JHB0_9GAMM</name>
<dbReference type="InterPro" id="IPR007803">
    <property type="entry name" value="Asp/Arg/Pro-Hydrxlase"/>
</dbReference>
<keyword evidence="3" id="KW-0560">Oxidoreductase</keyword>
<dbReference type="Gene3D" id="2.60.120.330">
    <property type="entry name" value="B-lactam Antibiotic, Isopenicillin N Synthase, Chain"/>
    <property type="match status" value="1"/>
</dbReference>
<dbReference type="InterPro" id="IPR051821">
    <property type="entry name" value="Asp/Asn_beta-hydroxylase"/>
</dbReference>
<protein>
    <submittedName>
        <fullName evidence="6">Lipid A hydroxylase LpxO</fullName>
    </submittedName>
</protein>
<dbReference type="PANTHER" id="PTHR46332">
    <property type="entry name" value="ASPARTATE BETA-HYDROXYLASE DOMAIN-CONTAINING PROTEIN 2"/>
    <property type="match status" value="1"/>
</dbReference>
<evidence type="ECO:0000256" key="1">
    <source>
        <dbReference type="ARBA" id="ARBA00007730"/>
    </source>
</evidence>
<dbReference type="NCBIfam" id="NF033391">
    <property type="entry name" value="lipid_A_LpxO"/>
    <property type="match status" value="1"/>
</dbReference>
<dbReference type="Pfam" id="PF05118">
    <property type="entry name" value="Asp_Arg_Hydrox"/>
    <property type="match status" value="1"/>
</dbReference>
<dbReference type="InterPro" id="IPR027443">
    <property type="entry name" value="IPNS-like_sf"/>
</dbReference>
<proteinExistence type="inferred from homology"/>
<evidence type="ECO:0000313" key="7">
    <source>
        <dbReference type="Proteomes" id="UP001243195"/>
    </source>
</evidence>
<feature type="domain" description="Aspartyl/asparaginy/proline hydroxylase" evidence="5">
    <location>
        <begin position="70"/>
        <end position="221"/>
    </location>
</feature>
<comment type="similarity">
    <text evidence="1">Belongs to the aspartyl/asparaginyl beta-hydroxylase family.</text>
</comment>
<keyword evidence="2" id="KW-0223">Dioxygenase</keyword>
<evidence type="ECO:0000256" key="4">
    <source>
        <dbReference type="SAM" id="Phobius"/>
    </source>
</evidence>
<keyword evidence="4" id="KW-0472">Membrane</keyword>
<evidence type="ECO:0000256" key="2">
    <source>
        <dbReference type="ARBA" id="ARBA00022964"/>
    </source>
</evidence>
<dbReference type="AlphaFoldDB" id="A0AAW8JHB0"/>
<evidence type="ECO:0000256" key="3">
    <source>
        <dbReference type="ARBA" id="ARBA00023002"/>
    </source>
</evidence>
<keyword evidence="4" id="KW-0812">Transmembrane</keyword>
<dbReference type="RefSeq" id="WP_308956003.1">
    <property type="nucleotide sequence ID" value="NZ_JAVICY010000008.1"/>
</dbReference>
<dbReference type="SUPFAM" id="SSF51197">
    <property type="entry name" value="Clavaminate synthase-like"/>
    <property type="match status" value="1"/>
</dbReference>
<feature type="transmembrane region" description="Helical" evidence="4">
    <location>
        <begin position="280"/>
        <end position="301"/>
    </location>
</feature>
<accession>A0AAW8JHB0</accession>
<dbReference type="GO" id="GO:0051213">
    <property type="term" value="F:dioxygenase activity"/>
    <property type="evidence" value="ECO:0007669"/>
    <property type="project" value="UniProtKB-KW"/>
</dbReference>
<evidence type="ECO:0000259" key="5">
    <source>
        <dbReference type="Pfam" id="PF05118"/>
    </source>
</evidence>
<reference evidence="6" key="1">
    <citation type="submission" date="2023-08" db="EMBL/GenBank/DDBJ databases">
        <title>Emergence of clinically-relevant ST2 carbapenem-resistant Acinetobacter baumannii strains in hospital sewages in Zhejiang, East of China.</title>
        <authorList>
            <person name="Kaichao C."/>
            <person name="Zhang R."/>
        </authorList>
    </citation>
    <scope>NUCLEOTIDE SEQUENCE</scope>
    <source>
        <strain evidence="6">M-SY-60</strain>
    </source>
</reference>
<sequence>MYIAIILFIFVASLIYAHTRGKVHLKFSRQLFDHSTFLGPVNMFMTGFSKLPNKPFFDVSDFPELKPLQDNWEMIREEAISLQNKIKAAESNNDAGFNTFFKRGWKRFYLKWYQDSHPSAQELCPKTVALLEKIPSVKAAMFAELPSGSYLGKHRDPYAGSIRYHLGLTTPNSDACFIEVDDERYSWRDGEATLFDETYVHWAENKADETRIILFCDIERPMKWQWAQNFNHWFGRKVMSAASSPNDENDQTGGINRVFKYLYAIHAKGRAIKEENRTKYYIYKWLLFSLIFLIIALPAIIKHLL</sequence>
<keyword evidence="4" id="KW-1133">Transmembrane helix</keyword>
<dbReference type="InterPro" id="IPR047694">
    <property type="entry name" value="Lipid_A_LpxO-like"/>
</dbReference>
<dbReference type="Proteomes" id="UP001243195">
    <property type="component" value="Unassembled WGS sequence"/>
</dbReference>